<gene>
    <name evidence="1" type="ORF">IFM89_002029</name>
</gene>
<reference evidence="1 2" key="1">
    <citation type="submission" date="2020-10" db="EMBL/GenBank/DDBJ databases">
        <title>The Coptis chinensis genome and diversification of protoberbering-type alkaloids.</title>
        <authorList>
            <person name="Wang B."/>
            <person name="Shu S."/>
            <person name="Song C."/>
            <person name="Liu Y."/>
        </authorList>
    </citation>
    <scope>NUCLEOTIDE SEQUENCE [LARGE SCALE GENOMIC DNA]</scope>
    <source>
        <strain evidence="1">HL-2020</strain>
        <tissue evidence="1">Leaf</tissue>
    </source>
</reference>
<proteinExistence type="predicted"/>
<accession>A0A835GUR6</accession>
<evidence type="ECO:0000313" key="1">
    <source>
        <dbReference type="EMBL" id="KAF9587389.1"/>
    </source>
</evidence>
<protein>
    <submittedName>
        <fullName evidence="1">Uncharacterized protein</fullName>
    </submittedName>
</protein>
<dbReference type="GO" id="GO:0016887">
    <property type="term" value="F:ATP hydrolysis activity"/>
    <property type="evidence" value="ECO:0007669"/>
    <property type="project" value="InterPro"/>
</dbReference>
<dbReference type="Proteomes" id="UP000631114">
    <property type="component" value="Unassembled WGS sequence"/>
</dbReference>
<comment type="caution">
    <text evidence="1">The sequence shown here is derived from an EMBL/GenBank/DDBJ whole genome shotgun (WGS) entry which is preliminary data.</text>
</comment>
<sequence>MSFTPFLYSDDVVDDVKALLKSSSSSLLSRRGLLRVNRAVEIGVQLRRCTLPNCWDRIAGLEDLDDDVRAVSADALIPAAASIVSHSQMLQTIVMLLWDILLDLDDLSPSTSRSMPTLIWHILFILMVVLIS</sequence>
<dbReference type="EMBL" id="JADFTS010000009">
    <property type="protein sequence ID" value="KAF9587389.1"/>
    <property type="molecule type" value="Genomic_DNA"/>
</dbReference>
<dbReference type="PANTHER" id="PTHR36498:SF1">
    <property type="entry name" value="TATA-BINDING PROTEIN-ASSOCIATED FACTOR 172"/>
    <property type="match status" value="1"/>
</dbReference>
<name>A0A835GUR6_9MAGN</name>
<dbReference type="GO" id="GO:0017025">
    <property type="term" value="F:TBP-class protein binding"/>
    <property type="evidence" value="ECO:0007669"/>
    <property type="project" value="InterPro"/>
</dbReference>
<dbReference type="AlphaFoldDB" id="A0A835GUR6"/>
<dbReference type="GO" id="GO:0003677">
    <property type="term" value="F:DNA binding"/>
    <property type="evidence" value="ECO:0007669"/>
    <property type="project" value="InterPro"/>
</dbReference>
<dbReference type="PANTHER" id="PTHR36498">
    <property type="entry name" value="TATA-BINDING PROTEIN-ASSOCIATED FACTOR 172"/>
    <property type="match status" value="1"/>
</dbReference>
<keyword evidence="2" id="KW-1185">Reference proteome</keyword>
<dbReference type="InterPro" id="IPR044972">
    <property type="entry name" value="Mot1"/>
</dbReference>
<organism evidence="1 2">
    <name type="scientific">Coptis chinensis</name>
    <dbReference type="NCBI Taxonomy" id="261450"/>
    <lineage>
        <taxon>Eukaryota</taxon>
        <taxon>Viridiplantae</taxon>
        <taxon>Streptophyta</taxon>
        <taxon>Embryophyta</taxon>
        <taxon>Tracheophyta</taxon>
        <taxon>Spermatophyta</taxon>
        <taxon>Magnoliopsida</taxon>
        <taxon>Ranunculales</taxon>
        <taxon>Ranunculaceae</taxon>
        <taxon>Coptidoideae</taxon>
        <taxon>Coptis</taxon>
    </lineage>
</organism>
<evidence type="ECO:0000313" key="2">
    <source>
        <dbReference type="Proteomes" id="UP000631114"/>
    </source>
</evidence>